<gene>
    <name evidence="3" type="ORF">CBR_g54079</name>
</gene>
<accession>A0A388MBV0</accession>
<feature type="region of interest" description="Disordered" evidence="2">
    <location>
        <begin position="736"/>
        <end position="760"/>
    </location>
</feature>
<feature type="region of interest" description="Disordered" evidence="2">
    <location>
        <begin position="110"/>
        <end position="131"/>
    </location>
</feature>
<protein>
    <submittedName>
        <fullName evidence="3">Uncharacterized protein</fullName>
    </submittedName>
</protein>
<dbReference type="AlphaFoldDB" id="A0A388MBV0"/>
<keyword evidence="1" id="KW-0175">Coiled coil</keyword>
<evidence type="ECO:0000256" key="1">
    <source>
        <dbReference type="SAM" id="Coils"/>
    </source>
</evidence>
<dbReference type="Gramene" id="GBG91983">
    <property type="protein sequence ID" value="GBG91983"/>
    <property type="gene ID" value="CBR_g54079"/>
</dbReference>
<feature type="region of interest" description="Disordered" evidence="2">
    <location>
        <begin position="66"/>
        <end position="86"/>
    </location>
</feature>
<keyword evidence="4" id="KW-1185">Reference proteome</keyword>
<evidence type="ECO:0000256" key="2">
    <source>
        <dbReference type="SAM" id="MobiDB-lite"/>
    </source>
</evidence>
<comment type="caution">
    <text evidence="3">The sequence shown here is derived from an EMBL/GenBank/DDBJ whole genome shotgun (WGS) entry which is preliminary data.</text>
</comment>
<feature type="coiled-coil region" evidence="1">
    <location>
        <begin position="1124"/>
        <end position="1158"/>
    </location>
</feature>
<evidence type="ECO:0000313" key="3">
    <source>
        <dbReference type="EMBL" id="GBG91983.1"/>
    </source>
</evidence>
<proteinExistence type="predicted"/>
<dbReference type="EMBL" id="BFEA01000981">
    <property type="protein sequence ID" value="GBG91983.1"/>
    <property type="molecule type" value="Genomic_DNA"/>
</dbReference>
<organism evidence="3 4">
    <name type="scientific">Chara braunii</name>
    <name type="common">Braun's stonewort</name>
    <dbReference type="NCBI Taxonomy" id="69332"/>
    <lineage>
        <taxon>Eukaryota</taxon>
        <taxon>Viridiplantae</taxon>
        <taxon>Streptophyta</taxon>
        <taxon>Charophyceae</taxon>
        <taxon>Charales</taxon>
        <taxon>Characeae</taxon>
        <taxon>Chara</taxon>
    </lineage>
</organism>
<feature type="coiled-coil region" evidence="1">
    <location>
        <begin position="655"/>
        <end position="691"/>
    </location>
</feature>
<feature type="coiled-coil region" evidence="1">
    <location>
        <begin position="508"/>
        <end position="624"/>
    </location>
</feature>
<name>A0A388MBV0_CHABU</name>
<reference evidence="3 4" key="1">
    <citation type="journal article" date="2018" name="Cell">
        <title>The Chara Genome: Secondary Complexity and Implications for Plant Terrestrialization.</title>
        <authorList>
            <person name="Nishiyama T."/>
            <person name="Sakayama H."/>
            <person name="Vries J.D."/>
            <person name="Buschmann H."/>
            <person name="Saint-Marcoux D."/>
            <person name="Ullrich K.K."/>
            <person name="Haas F.B."/>
            <person name="Vanderstraeten L."/>
            <person name="Becker D."/>
            <person name="Lang D."/>
            <person name="Vosolsobe S."/>
            <person name="Rombauts S."/>
            <person name="Wilhelmsson P.K.I."/>
            <person name="Janitza P."/>
            <person name="Kern R."/>
            <person name="Heyl A."/>
            <person name="Rumpler F."/>
            <person name="Villalobos L.I.A.C."/>
            <person name="Clay J.M."/>
            <person name="Skokan R."/>
            <person name="Toyoda A."/>
            <person name="Suzuki Y."/>
            <person name="Kagoshima H."/>
            <person name="Schijlen E."/>
            <person name="Tajeshwar N."/>
            <person name="Catarino B."/>
            <person name="Hetherington A.J."/>
            <person name="Saltykova A."/>
            <person name="Bonnot C."/>
            <person name="Breuninger H."/>
            <person name="Symeonidi A."/>
            <person name="Radhakrishnan G.V."/>
            <person name="Van Nieuwerburgh F."/>
            <person name="Deforce D."/>
            <person name="Chang C."/>
            <person name="Karol K.G."/>
            <person name="Hedrich R."/>
            <person name="Ulvskov P."/>
            <person name="Glockner G."/>
            <person name="Delwiche C.F."/>
            <person name="Petrasek J."/>
            <person name="Van de Peer Y."/>
            <person name="Friml J."/>
            <person name="Beilby M."/>
            <person name="Dolan L."/>
            <person name="Kohara Y."/>
            <person name="Sugano S."/>
            <person name="Fujiyama A."/>
            <person name="Delaux P.-M."/>
            <person name="Quint M."/>
            <person name="TheiBen G."/>
            <person name="Hagemann M."/>
            <person name="Harholt J."/>
            <person name="Dunand C."/>
            <person name="Zachgo S."/>
            <person name="Langdale J."/>
            <person name="Maumus F."/>
            <person name="Straeten D.V.D."/>
            <person name="Gould S.B."/>
            <person name="Rensing S.A."/>
        </authorList>
    </citation>
    <scope>NUCLEOTIDE SEQUENCE [LARGE SCALE GENOMIC DNA]</scope>
    <source>
        <strain evidence="3 4">S276</strain>
    </source>
</reference>
<dbReference type="Proteomes" id="UP000265515">
    <property type="component" value="Unassembled WGS sequence"/>
</dbReference>
<dbReference type="OrthoDB" id="2020741at2759"/>
<dbReference type="PANTHER" id="PTHR36390">
    <property type="entry name" value="MYOSIN HEAVY CHAIN-LIKE PROTEIN"/>
    <property type="match status" value="1"/>
</dbReference>
<sequence>MECEGCNGWEGKGTEAKGCSGMEGKGWDVSIGMEGMEGMDEMDAMEGIYGMELMEWKGWEGMQGREWKGKGGREEMDRWNGSERDGLEGVDEGDIWDVMEWKGRGAVEGMEAKGRKGRNGSWKRKDGMDGMKWKGRTETAAMDSPEAADDPGLLETNAFYEAQLSSEQWLLCQSDAPFERRTLERESASLGMNKDLLEAIQRLQAQCDQLAQEKSEIEDMLVCEQLQHNKAVAEMGAEIATLRRSLADCETRILSLELQVDGFSLDDGKEVELDGFDDDAPKLRSTSRAAVDGRFFPLRSSGEQDKDGLLAECERLRTELARSEAARFEMHRQLEESKQLRALVMEEDGPLKDKLVTMMSRMGEGELQVTRGSDDGSRCGDDGDETLRSYEDKAVEADVWPEHWTHLESTTPRTPKDMYGRVQALLELGEESLNDVGPEEEAQLRARLEEAERSKTKWQEEAQALESALRDRGERIVILEEELREEKVKVVAPSAAFTEDERVWEQEVDSLHRVLKDQEHRIAELEAELREEKAKARLDADDFAQQMTDLRLEMSEIVDEEKWRRSQAEDISVRRVKELENELDVAQKERTAALADKRAAQELMEKREQSRIEAESKVSMLEKRLKEEWDQASKAEERVRVLEELLQGKDEIKGLDIVEVKLAREKLAREKAEAELKLAKALEDCEALRLSVREVCAERDRMASDVVQLQRSLDDSGSTTAKLVARMERLEEELLDLKEKEEGSGQREQEWEQEKEQRERLTEEMAERVKEMEGAAERARQAEERFEELQKELGERDVKIASLTEEVKMRMEVVEAKVQLAQELEQVKEEKLALETELSLVSERSKVWEDMVNEHDVSDDGVSSTMNEVLRKWQREVLENQRMAKELSEVEKVCQGMKEEKAIATRMFGKALESVCKDLIILLKLLLEEGDEAKKAEALEPHVGRAQRLGSSLASHRSSGGDVKVDLSQAMSELVDVVGQGLAAARKEVSECRSAFTEKEVAMQSTRRAMETELVKVRDDLEAEKIEDRTALAKPVEKMIDRVAGEMLHVLHVIEQVNLTAGSKVELPESMEERISRIMGSSSILRGSSSLEDGGKVFSGWLADLLTEFTDVSVKIGVLTRKQLGSLRDRLEDLRDEHETVRSEQERLFAEYERLQSEEKAARIAENPAVMTAGRASIQVKMVGCT</sequence>
<feature type="coiled-coil region" evidence="1">
    <location>
        <begin position="193"/>
        <end position="259"/>
    </location>
</feature>
<evidence type="ECO:0000313" key="4">
    <source>
        <dbReference type="Proteomes" id="UP000265515"/>
    </source>
</evidence>
<feature type="coiled-coil region" evidence="1">
    <location>
        <begin position="441"/>
        <end position="468"/>
    </location>
</feature>
<dbReference type="PANTHER" id="PTHR36390:SF1">
    <property type="entry name" value="MYOSIN HEAVY CHAIN-LIKE PROTEIN"/>
    <property type="match status" value="1"/>
</dbReference>
<dbReference type="OMA" id="AELAVAX"/>